<sequence>MECKAFLDQSLPITGYFAGQQGVLAQLRQLFAKLWNVAVKHDVVHVHKTQRAIFFGALIKGQQHATTSHGLEILDHVFAHTDIGTDEKADAVEGVAILFPGFGARDEQVLDLAQLIEQCLAAAVGHTVGAAHKGQFDIALAGLQLQQAMVIAFGHEHRIKAFFAQAFADHEARTDHPRPGQLAIVRAELAGVLAGDVVLVGIVFKDDQIGNRADEPDLTDFLLEAQKKHDPVITLDIHFTAEIATQVALLIGAQPTHLALTIRGDAFIKTVENGPLLFLDQK</sequence>
<accession>A0A3M5UV67</accession>
<dbReference type="Proteomes" id="UP000280395">
    <property type="component" value="Unassembled WGS sequence"/>
</dbReference>
<evidence type="ECO:0000313" key="1">
    <source>
        <dbReference type="EMBL" id="RMU49007.1"/>
    </source>
</evidence>
<evidence type="ECO:0000313" key="2">
    <source>
        <dbReference type="Proteomes" id="UP000280395"/>
    </source>
</evidence>
<comment type="caution">
    <text evidence="1">The sequence shown here is derived from an EMBL/GenBank/DDBJ whole genome shotgun (WGS) entry which is preliminary data.</text>
</comment>
<gene>
    <name evidence="1" type="ORF">ALP29_201087</name>
</gene>
<dbReference type="EMBL" id="RBUA01001135">
    <property type="protein sequence ID" value="RMU49007.1"/>
    <property type="molecule type" value="Genomic_DNA"/>
</dbReference>
<name>A0A3M5UV67_PSESX</name>
<organism evidence="1 2">
    <name type="scientific">Pseudomonas syringae pv. avii</name>
    <dbReference type="NCBI Taxonomy" id="663959"/>
    <lineage>
        <taxon>Bacteria</taxon>
        <taxon>Pseudomonadati</taxon>
        <taxon>Pseudomonadota</taxon>
        <taxon>Gammaproteobacteria</taxon>
        <taxon>Pseudomonadales</taxon>
        <taxon>Pseudomonadaceae</taxon>
        <taxon>Pseudomonas</taxon>
        <taxon>Pseudomonas syringae</taxon>
    </lineage>
</organism>
<reference evidence="1 2" key="1">
    <citation type="submission" date="2018-08" db="EMBL/GenBank/DDBJ databases">
        <title>Recombination of ecologically and evolutionarily significant loci maintains genetic cohesion in the Pseudomonas syringae species complex.</title>
        <authorList>
            <person name="Dillon M."/>
            <person name="Thakur S."/>
            <person name="Almeida R.N.D."/>
            <person name="Weir B.S."/>
            <person name="Guttman D.S."/>
        </authorList>
    </citation>
    <scope>NUCLEOTIDE SEQUENCE [LARGE SCALE GENOMIC DNA]</scope>
    <source>
        <strain evidence="1 2">ICMP 14479</strain>
    </source>
</reference>
<protein>
    <submittedName>
        <fullName evidence="1">Uncharacterized protein</fullName>
    </submittedName>
</protein>
<dbReference type="AlphaFoldDB" id="A0A3M5UV67"/>
<proteinExistence type="predicted"/>